<evidence type="ECO:0000313" key="2">
    <source>
        <dbReference type="Proteomes" id="UP000603227"/>
    </source>
</evidence>
<comment type="caution">
    <text evidence="1">The sequence shown here is derived from an EMBL/GenBank/DDBJ whole genome shotgun (WGS) entry which is preliminary data.</text>
</comment>
<dbReference type="Gene3D" id="2.60.120.630">
    <property type="entry name" value="mth639 domain like"/>
    <property type="match status" value="1"/>
</dbReference>
<dbReference type="PANTHER" id="PTHR40696:SF1">
    <property type="entry name" value="DUF371 DOMAIN-CONTAINING PROTEIN"/>
    <property type="match status" value="1"/>
</dbReference>
<accession>A0A919L4K4</accession>
<protein>
    <recommendedName>
        <fullName evidence="3">DUF371 domain-containing protein</fullName>
    </recommendedName>
</protein>
<dbReference type="EMBL" id="BNAT01000004">
    <property type="protein sequence ID" value="GHH84745.1"/>
    <property type="molecule type" value="Genomic_DNA"/>
</dbReference>
<sequence>MKIHARGHGNVRAIHAKTLEITSEPDITPRATCVIGVGAAFDDGELTLLRGPVAVRLSAGGHTVTGSAVVNPQHSVTDRLVLRRSDHATSDTFAVRSTVVASTLDRDLVAAMSDPASRLTLTLTETGPRQPLILVGYRDQPEPSGRLGHLWRNADASVALDTGRIPDEAGAALDQGGMVKVVTSASLERIPSAASAWLAAAAGRGARFEVVNDATGTTAVLLAAGLPAAPVIQLGQVDRRMLSSSPFAALLRSAPVPAVFRAPAADLDVLAGLLGSSSDERRIAVPSGPPDVGHGVTWISLSQAVRSSGRDSLAEEVFVLAPQRLAAWHVDLRPLLPLLVEQGVTARTLSTVLRPFGISRRDVYDALSESPGRGDAEAGSATT</sequence>
<dbReference type="Proteomes" id="UP000603227">
    <property type="component" value="Unassembled WGS sequence"/>
</dbReference>
<reference evidence="1" key="2">
    <citation type="submission" date="2020-09" db="EMBL/GenBank/DDBJ databases">
        <authorList>
            <person name="Sun Q."/>
            <person name="Zhou Y."/>
        </authorList>
    </citation>
    <scope>NUCLEOTIDE SEQUENCE</scope>
    <source>
        <strain evidence="1">CGMCC 4.7403</strain>
    </source>
</reference>
<organism evidence="1 2">
    <name type="scientific">Streptomyces capitiformicae</name>
    <dbReference type="NCBI Taxonomy" id="2014920"/>
    <lineage>
        <taxon>Bacteria</taxon>
        <taxon>Bacillati</taxon>
        <taxon>Actinomycetota</taxon>
        <taxon>Actinomycetes</taxon>
        <taxon>Kitasatosporales</taxon>
        <taxon>Streptomycetaceae</taxon>
        <taxon>Streptomyces</taxon>
    </lineage>
</organism>
<gene>
    <name evidence="1" type="ORF">GCM10017771_14820</name>
</gene>
<evidence type="ECO:0000313" key="1">
    <source>
        <dbReference type="EMBL" id="GHH84745.1"/>
    </source>
</evidence>
<reference evidence="1" key="1">
    <citation type="journal article" date="2014" name="Int. J. Syst. Evol. Microbiol.">
        <title>Complete genome sequence of Corynebacterium casei LMG S-19264T (=DSM 44701T), isolated from a smear-ripened cheese.</title>
        <authorList>
            <consortium name="US DOE Joint Genome Institute (JGI-PGF)"/>
            <person name="Walter F."/>
            <person name="Albersmeier A."/>
            <person name="Kalinowski J."/>
            <person name="Ruckert C."/>
        </authorList>
    </citation>
    <scope>NUCLEOTIDE SEQUENCE</scope>
    <source>
        <strain evidence="1">CGMCC 4.7403</strain>
    </source>
</reference>
<dbReference type="PANTHER" id="PTHR40696">
    <property type="entry name" value="DUF371 FAMILY PROTEIN"/>
    <property type="match status" value="1"/>
</dbReference>
<proteinExistence type="predicted"/>
<keyword evidence="2" id="KW-1185">Reference proteome</keyword>
<dbReference type="InterPro" id="IPR007171">
    <property type="entry name" value="DUF371"/>
</dbReference>
<dbReference type="InterPro" id="IPR023131">
    <property type="entry name" value="Mth639-like_dom_sf"/>
</dbReference>
<evidence type="ECO:0008006" key="3">
    <source>
        <dbReference type="Google" id="ProtNLM"/>
    </source>
</evidence>
<name>A0A919L4K4_9ACTN</name>
<dbReference type="Pfam" id="PF04027">
    <property type="entry name" value="DUF371"/>
    <property type="match status" value="1"/>
</dbReference>
<dbReference type="AlphaFoldDB" id="A0A919L4K4"/>